<gene>
    <name evidence="2" type="ORF">ACFS6J_18085</name>
</gene>
<dbReference type="PROSITE" id="PS51257">
    <property type="entry name" value="PROKAR_LIPOPROTEIN"/>
    <property type="match status" value="1"/>
</dbReference>
<evidence type="ECO:0000313" key="2">
    <source>
        <dbReference type="EMBL" id="MFD2963721.1"/>
    </source>
</evidence>
<feature type="chain" id="PRO_5045065260" evidence="1">
    <location>
        <begin position="23"/>
        <end position="162"/>
    </location>
</feature>
<evidence type="ECO:0000313" key="3">
    <source>
        <dbReference type="Proteomes" id="UP001597560"/>
    </source>
</evidence>
<organism evidence="2 3">
    <name type="scientific">Olivibacter jilunii</name>
    <dbReference type="NCBI Taxonomy" id="985016"/>
    <lineage>
        <taxon>Bacteria</taxon>
        <taxon>Pseudomonadati</taxon>
        <taxon>Bacteroidota</taxon>
        <taxon>Sphingobacteriia</taxon>
        <taxon>Sphingobacteriales</taxon>
        <taxon>Sphingobacteriaceae</taxon>
        <taxon>Olivibacter</taxon>
    </lineage>
</organism>
<keyword evidence="1" id="KW-0732">Signal</keyword>
<protein>
    <submittedName>
        <fullName evidence="2">Uncharacterized protein</fullName>
    </submittedName>
</protein>
<dbReference type="Proteomes" id="UP001597560">
    <property type="component" value="Unassembled WGS sequence"/>
</dbReference>
<evidence type="ECO:0000256" key="1">
    <source>
        <dbReference type="SAM" id="SignalP"/>
    </source>
</evidence>
<dbReference type="EMBL" id="JBHUPA010000008">
    <property type="protein sequence ID" value="MFD2963721.1"/>
    <property type="molecule type" value="Genomic_DNA"/>
</dbReference>
<keyword evidence="3" id="KW-1185">Reference proteome</keyword>
<sequence length="162" mass="19147">MKIVKPLLLFMIIALSCNVTFGQETVEKATIRSFLQEVLVNKSYKANEIADKYMSFRLFRDSVNTEKSQKERKRLFKKHLKLINKKYSKLYDADSTQIIPYNELDLLHRVPFDKSVRHHIYAVAFRTDNLMYMWVEGQKIKAFDLYIIKGESQEGDAYFVGY</sequence>
<comment type="caution">
    <text evidence="2">The sequence shown here is derived from an EMBL/GenBank/DDBJ whole genome shotgun (WGS) entry which is preliminary data.</text>
</comment>
<feature type="signal peptide" evidence="1">
    <location>
        <begin position="1"/>
        <end position="22"/>
    </location>
</feature>
<name>A0ABW6B6V7_9SPHI</name>
<proteinExistence type="predicted"/>
<reference evidence="3" key="1">
    <citation type="journal article" date="2019" name="Int. J. Syst. Evol. Microbiol.">
        <title>The Global Catalogue of Microorganisms (GCM) 10K type strain sequencing project: providing services to taxonomists for standard genome sequencing and annotation.</title>
        <authorList>
            <consortium name="The Broad Institute Genomics Platform"/>
            <consortium name="The Broad Institute Genome Sequencing Center for Infectious Disease"/>
            <person name="Wu L."/>
            <person name="Ma J."/>
        </authorList>
    </citation>
    <scope>NUCLEOTIDE SEQUENCE [LARGE SCALE GENOMIC DNA]</scope>
    <source>
        <strain evidence="3">KCTC 23098</strain>
    </source>
</reference>
<dbReference type="RefSeq" id="WP_377611849.1">
    <property type="nucleotide sequence ID" value="NZ_JBHUPA010000008.1"/>
</dbReference>
<accession>A0ABW6B6V7</accession>